<evidence type="ECO:0000256" key="1">
    <source>
        <dbReference type="SAM" id="MobiDB-lite"/>
    </source>
</evidence>
<feature type="region of interest" description="Disordered" evidence="1">
    <location>
        <begin position="76"/>
        <end position="111"/>
    </location>
</feature>
<protein>
    <submittedName>
        <fullName evidence="3">Uncharacterized protein</fullName>
    </submittedName>
</protein>
<proteinExistence type="predicted"/>
<organism evidence="3">
    <name type="scientific">Anopheles coluzzii</name>
    <name type="common">African malaria mosquito</name>
    <dbReference type="NCBI Taxonomy" id="1518534"/>
    <lineage>
        <taxon>Eukaryota</taxon>
        <taxon>Metazoa</taxon>
        <taxon>Ecdysozoa</taxon>
        <taxon>Arthropoda</taxon>
        <taxon>Hexapoda</taxon>
        <taxon>Insecta</taxon>
        <taxon>Pterygota</taxon>
        <taxon>Neoptera</taxon>
        <taxon>Endopterygota</taxon>
        <taxon>Diptera</taxon>
        <taxon>Nematocera</taxon>
        <taxon>Culicoidea</taxon>
        <taxon>Culicidae</taxon>
        <taxon>Anophelinae</taxon>
        <taxon>Anopheles</taxon>
    </lineage>
</organism>
<accession>A0A8W7PX41</accession>
<dbReference type="Proteomes" id="UP000075882">
    <property type="component" value="Unassembled WGS sequence"/>
</dbReference>
<evidence type="ECO:0000256" key="2">
    <source>
        <dbReference type="SAM" id="SignalP"/>
    </source>
</evidence>
<reference evidence="3" key="1">
    <citation type="submission" date="2022-08" db="UniProtKB">
        <authorList>
            <consortium name="EnsemblMetazoa"/>
        </authorList>
    </citation>
    <scope>IDENTIFICATION</scope>
</reference>
<evidence type="ECO:0000313" key="3">
    <source>
        <dbReference type="EnsemblMetazoa" id="ACOM038825-PA.1"/>
    </source>
</evidence>
<feature type="signal peptide" evidence="2">
    <location>
        <begin position="1"/>
        <end position="17"/>
    </location>
</feature>
<dbReference type="EnsemblMetazoa" id="ACOM038825-RA">
    <property type="protein sequence ID" value="ACOM038825-PA.1"/>
    <property type="gene ID" value="ACOM038825"/>
</dbReference>
<dbReference type="AlphaFoldDB" id="A0A8W7PX41"/>
<keyword evidence="2" id="KW-0732">Signal</keyword>
<feature type="compositionally biased region" description="Basic and acidic residues" evidence="1">
    <location>
        <begin position="91"/>
        <end position="101"/>
    </location>
</feature>
<name>A0A8W7PX41_ANOCL</name>
<feature type="chain" id="PRO_5036464880" evidence="2">
    <location>
        <begin position="18"/>
        <end position="134"/>
    </location>
</feature>
<sequence length="134" mass="15079">MLVLVMLLISQVLVLLGRTKHSILRKVPPSQCIFAAVYIVYKVFRRAATYSRHIAVQGKVFGLELPDRVHVPDNFWGKNRPSRKKTHTHFPSRDGKAKPADDPSNAPDIDLCTRSHTGSQEFLSGAGIRIRESF</sequence>
<feature type="compositionally biased region" description="Basic residues" evidence="1">
    <location>
        <begin position="80"/>
        <end position="90"/>
    </location>
</feature>